<evidence type="ECO:0000259" key="9">
    <source>
        <dbReference type="Pfam" id="PF00534"/>
    </source>
</evidence>
<dbReference type="Gene3D" id="3.40.50.2000">
    <property type="entry name" value="Glycogen Phosphorylase B"/>
    <property type="match status" value="2"/>
</dbReference>
<dbReference type="Gene3D" id="3.40.50.11380">
    <property type="match status" value="1"/>
</dbReference>
<dbReference type="SUPFAM" id="SSF48452">
    <property type="entry name" value="TPR-like"/>
    <property type="match status" value="2"/>
</dbReference>
<dbReference type="AlphaFoldDB" id="Q82T37"/>
<dbReference type="EMBL" id="AL954747">
    <property type="protein sequence ID" value="CAD86003.1"/>
    <property type="molecule type" value="Genomic_DNA"/>
</dbReference>
<sequence length="1189" mass="133776">MRDHPADRLQSITVTAFYQEPNVPTHSLSDYTSWIERTWQGQVSFTELVTYAETLNSHPALCAALYRTWLQRNTGVFNSVAWFNLGVILFAENNLIDSIEAFQKALALSPAFPQARINLGLALERQGNAEAAIEQWQAVVENAITPEADQNTGPNQADQIKNLTMALNNIGRLQETRRQYQAATQALEKSLQLDPDQPDAIHHLIFQRQKQCQWPVYAPVGKVTEAVLHEHTSALAMLNISDAPEAQLTAALNYSRRKIPADLPRLSPANGYRHDKIRVAYCSSDFCTHPVAMLTVELFEHHDKNRFETYAFCWSPDDGSTLRQRILSAVDHYIPVHGKSDDEVAQLIRQHEIDILIDLQGQTSGAKTRMLAMRPAPMQITYLGLPATTGLPGIDYVIADRYLIPEEYARFYSEKPLYMPDVYQVSDRKREHSPAPTRKDCGLPARKFVFCSFNNNHKYTLEVFTTWMNILRRVPNSVLWLLADNPWARENLQKQAKAQGIDPKRLVFAERTMPADYLARYLVADLFLDTFPFNAGTTANDALWMGLPVLTMSGRSFASRMAGALLTAADLPELITHDLQTYEDKAVALAADAKARKTMRQKLALAKESGPLFDSLRFTRNLEQQYIALVSELQNPSQHINISAQPEPTKLGEPAQPNPIIATVQEAEALQARGDTQGAIQLYRQWLEHAHSGDEWIAQFNLGVLLRDGGDITGAQQAFQAVLKQKPDFVQARAALGKLPAPVTTESQKHGAIIGPLQTNSPISTKSKEQITQIFSETPKIKLLVEGWRGINHSFALVNQYHLYEWMRSSQLHIYHRDMPLLFSHWETNKNRGNTGLPGTYSQRLAQVQHWSGQTYDACFRIYSPVTLAPDDKHPVSTFLVTELGLDETQIAHFRPNLKAYFNMGGNIVTPSHWSKERIIEAGIPAEHIHLISHGVASNIFHPMHSDERAIHRQRLGFDREAVIFLNVAAPIWNKGLDLLIQAFVQCFHQNPHTRLLIKDQQAVYGISTKDTVLREITLLGESKNESLLNAIRVIPDLNLLQLRELYCIADYYVSPYRAEGFNLPVIEALVCGTPVIVTEGGATQDFCSEKNALFIEAVPYRNVKINDRHVNAYQAPILDSLITHLNVCAQDKPFSESQRLQNAASIAKNFTWAKAADTISRLFTQSNDCNTSTSQITGALHEEPQYCN</sequence>
<dbReference type="PANTHER" id="PTHR44998">
    <property type="match status" value="1"/>
</dbReference>
<comment type="similarity">
    <text evidence="2">Belongs to the glycosyltransferase 41 family. O-GlcNAc transferase subfamily.</text>
</comment>
<keyword evidence="4" id="KW-0328">Glycosyltransferase</keyword>
<dbReference type="CAZy" id="GT41">
    <property type="family name" value="Glycosyltransferase Family 41"/>
</dbReference>
<dbReference type="eggNOG" id="COG0438">
    <property type="taxonomic scope" value="Bacteria"/>
</dbReference>
<evidence type="ECO:0000256" key="3">
    <source>
        <dbReference type="ARBA" id="ARBA00011970"/>
    </source>
</evidence>
<dbReference type="Pfam" id="PF00534">
    <property type="entry name" value="Glycos_transf_1"/>
    <property type="match status" value="1"/>
</dbReference>
<dbReference type="eggNOG" id="COG4976">
    <property type="taxonomic scope" value="Bacteria"/>
</dbReference>
<evidence type="ECO:0000313" key="11">
    <source>
        <dbReference type="EMBL" id="CAD86003.1"/>
    </source>
</evidence>
<dbReference type="SUPFAM" id="SSF53756">
    <property type="entry name" value="UDP-Glycosyltransferase/glycogen phosphorylase"/>
    <property type="match status" value="2"/>
</dbReference>
<dbReference type="STRING" id="228410.NE2092"/>
<dbReference type="Gene3D" id="1.25.40.10">
    <property type="entry name" value="Tetratricopeptide repeat domain"/>
    <property type="match status" value="3"/>
</dbReference>
<name>Q82T37_NITEU</name>
<reference evidence="11 12" key="1">
    <citation type="journal article" date="2003" name="J. Bacteriol.">
        <title>Complete genome sequence of the ammonia-oxidizing bacterium and obligate chemolithoautotroph Nitrosomonas europaea.</title>
        <authorList>
            <person name="Chain P."/>
            <person name="Lamerdin J."/>
            <person name="Larimer F."/>
            <person name="Regala W."/>
            <person name="Land M."/>
            <person name="Hauser L."/>
            <person name="Hooper A."/>
            <person name="Klotz M."/>
            <person name="Norton J."/>
            <person name="Sayavedra-Soto L."/>
            <person name="Arciero D."/>
            <person name="Hommes N."/>
            <person name="Whittaker M."/>
            <person name="Arp D."/>
        </authorList>
    </citation>
    <scope>NUCLEOTIDE SEQUENCE [LARGE SCALE GENOMIC DNA]</scope>
    <source>
        <strain evidence="12">ATCC 19718 / CIP 103999 / KCTC 2705 / NBRC 14298</strain>
    </source>
</reference>
<dbReference type="InterPro" id="IPR019734">
    <property type="entry name" value="TPR_rpt"/>
</dbReference>
<dbReference type="Pfam" id="PF13181">
    <property type="entry name" value="TPR_8"/>
    <property type="match status" value="1"/>
</dbReference>
<dbReference type="CAZy" id="GT4">
    <property type="family name" value="Glycosyltransferase Family 4"/>
</dbReference>
<keyword evidence="6" id="KW-0677">Repeat</keyword>
<keyword evidence="5 11" id="KW-0808">Transferase</keyword>
<dbReference type="InterPro" id="IPR001296">
    <property type="entry name" value="Glyco_trans_1"/>
</dbReference>
<evidence type="ECO:0000256" key="1">
    <source>
        <dbReference type="ARBA" id="ARBA00004922"/>
    </source>
</evidence>
<dbReference type="PANTHER" id="PTHR44998:SF1">
    <property type="entry name" value="UDP-N-ACETYLGLUCOSAMINE--PEPTIDE N-ACETYLGLUCOSAMINYLTRANSFERASE 110 KDA SUBUNIT"/>
    <property type="match status" value="1"/>
</dbReference>
<evidence type="ECO:0000313" key="12">
    <source>
        <dbReference type="Proteomes" id="UP000001416"/>
    </source>
</evidence>
<evidence type="ECO:0000256" key="5">
    <source>
        <dbReference type="ARBA" id="ARBA00022679"/>
    </source>
</evidence>
<feature type="domain" description="Glycosyl transferase family 1" evidence="9">
    <location>
        <begin position="950"/>
        <end position="1088"/>
    </location>
</feature>
<dbReference type="PROSITE" id="PS50005">
    <property type="entry name" value="TPR"/>
    <property type="match status" value="2"/>
</dbReference>
<feature type="domain" description="O-GlcNAc transferase C-terminal" evidence="10">
    <location>
        <begin position="273"/>
        <end position="429"/>
    </location>
</feature>
<dbReference type="Proteomes" id="UP000001416">
    <property type="component" value="Chromosome"/>
</dbReference>
<comment type="pathway">
    <text evidence="1">Protein modification; protein glycosylation.</text>
</comment>
<evidence type="ECO:0000256" key="4">
    <source>
        <dbReference type="ARBA" id="ARBA00022676"/>
    </source>
</evidence>
<dbReference type="InterPro" id="IPR029489">
    <property type="entry name" value="OGT/SEC/SPY_C"/>
</dbReference>
<evidence type="ECO:0000256" key="7">
    <source>
        <dbReference type="ARBA" id="ARBA00022803"/>
    </source>
</evidence>
<dbReference type="InterPro" id="IPR011990">
    <property type="entry name" value="TPR-like_helical_dom_sf"/>
</dbReference>
<gene>
    <name evidence="11" type="ordered locus">NE2092</name>
</gene>
<keyword evidence="7 8" id="KW-0802">TPR repeat</keyword>
<organism evidence="11 12">
    <name type="scientific">Nitrosomonas europaea (strain ATCC 19718 / CIP 103999 / KCTC 2705 / NBRC 14298)</name>
    <dbReference type="NCBI Taxonomy" id="228410"/>
    <lineage>
        <taxon>Bacteria</taxon>
        <taxon>Pseudomonadati</taxon>
        <taxon>Pseudomonadota</taxon>
        <taxon>Betaproteobacteria</taxon>
        <taxon>Nitrosomonadales</taxon>
        <taxon>Nitrosomonadaceae</taxon>
        <taxon>Nitrosomonas</taxon>
    </lineage>
</organism>
<feature type="repeat" description="TPR" evidence="8">
    <location>
        <begin position="79"/>
        <end position="112"/>
    </location>
</feature>
<keyword evidence="12" id="KW-1185">Reference proteome</keyword>
<dbReference type="HOGENOM" id="CLU_272004_0_0_4"/>
<dbReference type="CDD" id="cd03801">
    <property type="entry name" value="GT4_PimA-like"/>
    <property type="match status" value="1"/>
</dbReference>
<dbReference type="EC" id="2.4.1.255" evidence="3"/>
<evidence type="ECO:0000256" key="6">
    <source>
        <dbReference type="ARBA" id="ARBA00022737"/>
    </source>
</evidence>
<dbReference type="GO" id="GO:0097363">
    <property type="term" value="F:protein O-acetylglucosaminyltransferase activity"/>
    <property type="evidence" value="ECO:0007669"/>
    <property type="project" value="UniProtKB-EC"/>
</dbReference>
<evidence type="ECO:0000259" key="10">
    <source>
        <dbReference type="Pfam" id="PF13844"/>
    </source>
</evidence>
<accession>Q82T37</accession>
<dbReference type="SMART" id="SM00028">
    <property type="entry name" value="TPR"/>
    <property type="match status" value="5"/>
</dbReference>
<feature type="repeat" description="TPR" evidence="8">
    <location>
        <begin position="164"/>
        <end position="197"/>
    </location>
</feature>
<dbReference type="Pfam" id="PF13414">
    <property type="entry name" value="TPR_11"/>
    <property type="match status" value="1"/>
</dbReference>
<dbReference type="Pfam" id="PF13432">
    <property type="entry name" value="TPR_16"/>
    <property type="match status" value="1"/>
</dbReference>
<evidence type="ECO:0000256" key="2">
    <source>
        <dbReference type="ARBA" id="ARBA00005386"/>
    </source>
</evidence>
<protein>
    <recommendedName>
        <fullName evidence="3">protein O-GlcNAc transferase</fullName>
        <ecNumber evidence="3">2.4.1.255</ecNumber>
    </recommendedName>
</protein>
<evidence type="ECO:0000256" key="8">
    <source>
        <dbReference type="PROSITE-ProRule" id="PRU00339"/>
    </source>
</evidence>
<dbReference type="KEGG" id="neu:NE2092"/>
<dbReference type="eggNOG" id="COG3914">
    <property type="taxonomic scope" value="Bacteria"/>
</dbReference>
<proteinExistence type="inferred from homology"/>
<feature type="domain" description="O-GlcNAc transferase C-terminal" evidence="10">
    <location>
        <begin position="437"/>
        <end position="622"/>
    </location>
</feature>
<dbReference type="Pfam" id="PF13844">
    <property type="entry name" value="Glyco_transf_41"/>
    <property type="match status" value="2"/>
</dbReference>